<proteinExistence type="predicted"/>
<evidence type="ECO:0000313" key="4">
    <source>
        <dbReference type="Proteomes" id="UP000198937"/>
    </source>
</evidence>
<dbReference type="PANTHER" id="PTHR30487:SF0">
    <property type="entry name" value="PREPILIN LEADER PEPTIDASE_N-METHYLTRANSFERASE-RELATED"/>
    <property type="match status" value="1"/>
</dbReference>
<dbReference type="GO" id="GO:0004190">
    <property type="term" value="F:aspartic-type endopeptidase activity"/>
    <property type="evidence" value="ECO:0007669"/>
    <property type="project" value="TreeGrafter"/>
</dbReference>
<dbReference type="GO" id="GO:0008168">
    <property type="term" value="F:methyltransferase activity"/>
    <property type="evidence" value="ECO:0007669"/>
    <property type="project" value="UniProtKB-KW"/>
</dbReference>
<evidence type="ECO:0000256" key="1">
    <source>
        <dbReference type="SAM" id="MobiDB-lite"/>
    </source>
</evidence>
<dbReference type="GO" id="GO:0006465">
    <property type="term" value="P:signal peptide processing"/>
    <property type="evidence" value="ECO:0007669"/>
    <property type="project" value="TreeGrafter"/>
</dbReference>
<keyword evidence="2" id="KW-0812">Transmembrane</keyword>
<feature type="compositionally biased region" description="Pro residues" evidence="1">
    <location>
        <begin position="34"/>
        <end position="71"/>
    </location>
</feature>
<feature type="transmembrane region" description="Helical" evidence="2">
    <location>
        <begin position="174"/>
        <end position="196"/>
    </location>
</feature>
<feature type="region of interest" description="Disordered" evidence="1">
    <location>
        <begin position="23"/>
        <end position="80"/>
    </location>
</feature>
<dbReference type="GO" id="GO:0032259">
    <property type="term" value="P:methylation"/>
    <property type="evidence" value="ECO:0007669"/>
    <property type="project" value="UniProtKB-KW"/>
</dbReference>
<name>A0A1C6TW27_9ACTN</name>
<evidence type="ECO:0000256" key="2">
    <source>
        <dbReference type="SAM" id="Phobius"/>
    </source>
</evidence>
<gene>
    <name evidence="3" type="ORF">GA0070617_0079</name>
</gene>
<accession>A0A1C6TW27</accession>
<dbReference type="STRING" id="683228.GA0070617_0079"/>
<dbReference type="Proteomes" id="UP000198937">
    <property type="component" value="Unassembled WGS sequence"/>
</dbReference>
<evidence type="ECO:0000313" key="3">
    <source>
        <dbReference type="EMBL" id="SCL45898.1"/>
    </source>
</evidence>
<keyword evidence="3" id="KW-0808">Transferase</keyword>
<sequence>MGVPFTAALLGALIGAVLPGAGRRLATPTSASPAAPPGRRPAPPASAPPASAPPASGPPASGPPASAPPASGPSRSAGDRPFLAGRVRVRRVPSWVPAATGAVVGAVVLGTLAAALDGDPGLPAVLAMAAVGLILAVVDLTCLRLPDPLVATAGLLGAAGLTAAALLAGTPGRLFTAVAAAAVCGFVQVLLALAPGSRLGFGDVKLGTVLGLPLGWLGWSTVLTGLVLPHLLNGLAVLGLLATGRVRRDTALPVGPALLAGTWLALLTS</sequence>
<reference evidence="4" key="1">
    <citation type="submission" date="2016-06" db="EMBL/GenBank/DDBJ databases">
        <authorList>
            <person name="Varghese N."/>
            <person name="Submissions Spin"/>
        </authorList>
    </citation>
    <scope>NUCLEOTIDE SEQUENCE [LARGE SCALE GENOMIC DNA]</scope>
    <source>
        <strain evidence="4">DSM 45577</strain>
    </source>
</reference>
<dbReference type="EMBL" id="FMIA01000002">
    <property type="protein sequence ID" value="SCL45898.1"/>
    <property type="molecule type" value="Genomic_DNA"/>
</dbReference>
<dbReference type="AlphaFoldDB" id="A0A1C6TW27"/>
<keyword evidence="2" id="KW-1133">Transmembrane helix</keyword>
<dbReference type="GO" id="GO:0005886">
    <property type="term" value="C:plasma membrane"/>
    <property type="evidence" value="ECO:0007669"/>
    <property type="project" value="TreeGrafter"/>
</dbReference>
<feature type="transmembrane region" description="Helical" evidence="2">
    <location>
        <begin position="216"/>
        <end position="238"/>
    </location>
</feature>
<keyword evidence="2" id="KW-0472">Membrane</keyword>
<protein>
    <submittedName>
        <fullName evidence="3">Leader peptidase (Prepilin peptidase) / N-methyltransferase</fullName>
    </submittedName>
</protein>
<feature type="transmembrane region" description="Helical" evidence="2">
    <location>
        <begin position="149"/>
        <end position="167"/>
    </location>
</feature>
<dbReference type="PANTHER" id="PTHR30487">
    <property type="entry name" value="TYPE 4 PREPILIN-LIKE PROTEINS LEADER PEPTIDE-PROCESSING ENZYME"/>
    <property type="match status" value="1"/>
</dbReference>
<organism evidence="3 4">
    <name type="scientific">Micromonospora yangpuensis</name>
    <dbReference type="NCBI Taxonomy" id="683228"/>
    <lineage>
        <taxon>Bacteria</taxon>
        <taxon>Bacillati</taxon>
        <taxon>Actinomycetota</taxon>
        <taxon>Actinomycetes</taxon>
        <taxon>Micromonosporales</taxon>
        <taxon>Micromonosporaceae</taxon>
        <taxon>Micromonospora</taxon>
    </lineage>
</organism>
<feature type="transmembrane region" description="Helical" evidence="2">
    <location>
        <begin position="122"/>
        <end position="143"/>
    </location>
</feature>
<keyword evidence="3" id="KW-0489">Methyltransferase</keyword>
<feature type="transmembrane region" description="Helical" evidence="2">
    <location>
        <begin position="95"/>
        <end position="115"/>
    </location>
</feature>
<keyword evidence="4" id="KW-1185">Reference proteome</keyword>
<dbReference type="InterPro" id="IPR050882">
    <property type="entry name" value="Prepilin_peptidase/N-MTase"/>
</dbReference>